<comment type="similarity">
    <text evidence="1">Belongs to the glycosyltransferase 2 family.</text>
</comment>
<dbReference type="InterPro" id="IPR001173">
    <property type="entry name" value="Glyco_trans_2-like"/>
</dbReference>
<dbReference type="EMBL" id="JAHQCS010000131">
    <property type="protein sequence ID" value="MBU9713307.1"/>
    <property type="molecule type" value="Genomic_DNA"/>
</dbReference>
<comment type="caution">
    <text evidence="5">The sequence shown here is derived from an EMBL/GenBank/DDBJ whole genome shotgun (WGS) entry which is preliminary data.</text>
</comment>
<keyword evidence="6" id="KW-1185">Reference proteome</keyword>
<dbReference type="Proteomes" id="UP000784880">
    <property type="component" value="Unassembled WGS sequence"/>
</dbReference>
<evidence type="ECO:0000259" key="4">
    <source>
        <dbReference type="Pfam" id="PF00535"/>
    </source>
</evidence>
<gene>
    <name evidence="5" type="ORF">KS419_16365</name>
</gene>
<dbReference type="CDD" id="cd00761">
    <property type="entry name" value="Glyco_tranf_GTA_type"/>
    <property type="match status" value="1"/>
</dbReference>
<keyword evidence="2" id="KW-0328">Glycosyltransferase</keyword>
<keyword evidence="3" id="KW-0808">Transferase</keyword>
<organism evidence="5 6">
    <name type="scientific">Evansella tamaricis</name>
    <dbReference type="NCBI Taxonomy" id="2069301"/>
    <lineage>
        <taxon>Bacteria</taxon>
        <taxon>Bacillati</taxon>
        <taxon>Bacillota</taxon>
        <taxon>Bacilli</taxon>
        <taxon>Bacillales</taxon>
        <taxon>Bacillaceae</taxon>
        <taxon>Evansella</taxon>
    </lineage>
</organism>
<sequence>MVDVCINGEDAIHRNIPLLSIVMPIYNRKETVERAINSVVNQTIPHWKLLMIDDGSVDGSVDVILPFLKDNRMKLIRHDKNRGISHVLNTALTHIDTPYFVQLDSDDWFEEWTLERLTVEIERAPQETALFYGNSKLFKDKEGKLKKIKHIDHRQFDDKYDFLQYLSFMLTPRCYRTDAVRLVGGWNIDRWFDGRVMEDRQMCLKLIDSFPVKWINEYLYNCRVHKNQLSGKENIEKRNKLREELIYFYLKKWGDEYNPVFTYSRNGYLIIDYLQKNESV</sequence>
<protein>
    <submittedName>
        <fullName evidence="5">Glycosyltransferase family 2 protein</fullName>
    </submittedName>
</protein>
<accession>A0ABS6JI37</accession>
<evidence type="ECO:0000256" key="3">
    <source>
        <dbReference type="ARBA" id="ARBA00022679"/>
    </source>
</evidence>
<name>A0ABS6JI37_9BACI</name>
<dbReference type="RefSeq" id="WP_217067464.1">
    <property type="nucleotide sequence ID" value="NZ_JAHQCS010000131.1"/>
</dbReference>
<dbReference type="InterPro" id="IPR050834">
    <property type="entry name" value="Glycosyltransf_2"/>
</dbReference>
<dbReference type="Pfam" id="PF00535">
    <property type="entry name" value="Glycos_transf_2"/>
    <property type="match status" value="1"/>
</dbReference>
<feature type="domain" description="Glycosyltransferase 2-like" evidence="4">
    <location>
        <begin position="20"/>
        <end position="150"/>
    </location>
</feature>
<dbReference type="PANTHER" id="PTHR43685:SF5">
    <property type="entry name" value="GLYCOSYLTRANSFERASE EPSE-RELATED"/>
    <property type="match status" value="1"/>
</dbReference>
<evidence type="ECO:0000313" key="5">
    <source>
        <dbReference type="EMBL" id="MBU9713307.1"/>
    </source>
</evidence>
<proteinExistence type="inferred from homology"/>
<evidence type="ECO:0000256" key="2">
    <source>
        <dbReference type="ARBA" id="ARBA00022676"/>
    </source>
</evidence>
<evidence type="ECO:0000313" key="6">
    <source>
        <dbReference type="Proteomes" id="UP000784880"/>
    </source>
</evidence>
<dbReference type="PANTHER" id="PTHR43685">
    <property type="entry name" value="GLYCOSYLTRANSFERASE"/>
    <property type="match status" value="1"/>
</dbReference>
<evidence type="ECO:0000256" key="1">
    <source>
        <dbReference type="ARBA" id="ARBA00006739"/>
    </source>
</evidence>
<reference evidence="5 6" key="1">
    <citation type="submission" date="2021-06" db="EMBL/GenBank/DDBJ databases">
        <title>Bacillus sp. RD4P76, an endophyte from a halophyte.</title>
        <authorList>
            <person name="Sun J.-Q."/>
        </authorList>
    </citation>
    <scope>NUCLEOTIDE SEQUENCE [LARGE SCALE GENOMIC DNA]</scope>
    <source>
        <strain evidence="5 6">CGMCC 1.15917</strain>
    </source>
</reference>